<keyword evidence="2" id="KW-1185">Reference proteome</keyword>
<dbReference type="Proteomes" id="UP000076871">
    <property type="component" value="Unassembled WGS sequence"/>
</dbReference>
<organism evidence="1 2">
    <name type="scientific">Laetiporus sulphureus 93-53</name>
    <dbReference type="NCBI Taxonomy" id="1314785"/>
    <lineage>
        <taxon>Eukaryota</taxon>
        <taxon>Fungi</taxon>
        <taxon>Dikarya</taxon>
        <taxon>Basidiomycota</taxon>
        <taxon>Agaricomycotina</taxon>
        <taxon>Agaricomycetes</taxon>
        <taxon>Polyporales</taxon>
        <taxon>Laetiporus</taxon>
    </lineage>
</organism>
<evidence type="ECO:0008006" key="3">
    <source>
        <dbReference type="Google" id="ProtNLM"/>
    </source>
</evidence>
<dbReference type="RefSeq" id="XP_040769869.1">
    <property type="nucleotide sequence ID" value="XM_040903631.1"/>
</dbReference>
<dbReference type="GeneID" id="63820661"/>
<accession>A0A165HUW4</accession>
<evidence type="ECO:0000313" key="2">
    <source>
        <dbReference type="Proteomes" id="UP000076871"/>
    </source>
</evidence>
<reference evidence="1 2" key="1">
    <citation type="journal article" date="2016" name="Mol. Biol. Evol.">
        <title>Comparative Genomics of Early-Diverging Mushroom-Forming Fungi Provides Insights into the Origins of Lignocellulose Decay Capabilities.</title>
        <authorList>
            <person name="Nagy L.G."/>
            <person name="Riley R."/>
            <person name="Tritt A."/>
            <person name="Adam C."/>
            <person name="Daum C."/>
            <person name="Floudas D."/>
            <person name="Sun H."/>
            <person name="Yadav J.S."/>
            <person name="Pangilinan J."/>
            <person name="Larsson K.H."/>
            <person name="Matsuura K."/>
            <person name="Barry K."/>
            <person name="Labutti K."/>
            <person name="Kuo R."/>
            <person name="Ohm R.A."/>
            <person name="Bhattacharya S.S."/>
            <person name="Shirouzu T."/>
            <person name="Yoshinaga Y."/>
            <person name="Martin F.M."/>
            <person name="Grigoriev I.V."/>
            <person name="Hibbett D.S."/>
        </authorList>
    </citation>
    <scope>NUCLEOTIDE SEQUENCE [LARGE SCALE GENOMIC DNA]</scope>
    <source>
        <strain evidence="1 2">93-53</strain>
    </source>
</reference>
<proteinExistence type="predicted"/>
<dbReference type="OrthoDB" id="3265539at2759"/>
<evidence type="ECO:0000313" key="1">
    <source>
        <dbReference type="EMBL" id="KZT12221.1"/>
    </source>
</evidence>
<gene>
    <name evidence="1" type="ORF">LAESUDRAFT_640898</name>
</gene>
<sequence>MAEESWDTAKASHLVEDNYRLWVIKMQVVLVQKDLWEQVDIECWFKLRNTHRAKGFITELAKWWTFYYVQMQESESCQGWIARVKALVRALKEVNVEVDEIQKVLVLVMGLMDKYG</sequence>
<dbReference type="InParanoid" id="A0A165HUW4"/>
<name>A0A165HUW4_9APHY</name>
<dbReference type="Pfam" id="PF14223">
    <property type="entry name" value="Retrotran_gag_2"/>
    <property type="match status" value="1"/>
</dbReference>
<protein>
    <recommendedName>
        <fullName evidence="3">DUF4219 domain-containing protein</fullName>
    </recommendedName>
</protein>
<dbReference type="AlphaFoldDB" id="A0A165HUW4"/>
<dbReference type="EMBL" id="KV427606">
    <property type="protein sequence ID" value="KZT12221.1"/>
    <property type="molecule type" value="Genomic_DNA"/>
</dbReference>
<dbReference type="STRING" id="1314785.A0A165HUW4"/>